<keyword evidence="5" id="KW-0808">Transferase</keyword>
<feature type="domain" description="Pyridoxamine kinase/Phosphomethylpyrimidine kinase" evidence="11">
    <location>
        <begin position="14"/>
        <end position="261"/>
    </location>
</feature>
<evidence type="ECO:0000256" key="3">
    <source>
        <dbReference type="ARBA" id="ARBA00003848"/>
    </source>
</evidence>
<evidence type="ECO:0000259" key="10">
    <source>
        <dbReference type="Pfam" id="PF03070"/>
    </source>
</evidence>
<dbReference type="GO" id="GO:0005829">
    <property type="term" value="C:cytosol"/>
    <property type="evidence" value="ECO:0007669"/>
    <property type="project" value="TreeGrafter"/>
</dbReference>
<feature type="domain" description="Thiaminase-2/PQQC" evidence="10">
    <location>
        <begin position="296"/>
        <end position="474"/>
    </location>
</feature>
<accession>A0A2Y8ZTE7</accession>
<evidence type="ECO:0000313" key="12">
    <source>
        <dbReference type="EMBL" id="SSA35264.1"/>
    </source>
</evidence>
<dbReference type="AlphaFoldDB" id="A0A2Y8ZTE7"/>
<evidence type="ECO:0000313" key="13">
    <source>
        <dbReference type="Proteomes" id="UP000250028"/>
    </source>
</evidence>
<dbReference type="InterPro" id="IPR013749">
    <property type="entry name" value="PM/HMP-P_kinase-1"/>
</dbReference>
<dbReference type="Gene3D" id="1.20.910.10">
    <property type="entry name" value="Heme oxygenase-like"/>
    <property type="match status" value="1"/>
</dbReference>
<dbReference type="FunFam" id="3.40.1190.20:FF:000003">
    <property type="entry name" value="Phosphomethylpyrimidine kinase ThiD"/>
    <property type="match status" value="1"/>
</dbReference>
<keyword evidence="8" id="KW-0067">ATP-binding</keyword>
<comment type="function">
    <text evidence="3">Catalyzes the phosphorylation of hydroxymethylpyrimidine phosphate (HMP-P) to HMP-PP, and of HMP to HMP-P.</text>
</comment>
<evidence type="ECO:0000256" key="8">
    <source>
        <dbReference type="ARBA" id="ARBA00022840"/>
    </source>
</evidence>
<evidence type="ECO:0000256" key="4">
    <source>
        <dbReference type="ARBA" id="ARBA00004769"/>
    </source>
</evidence>
<dbReference type="Proteomes" id="UP000250028">
    <property type="component" value="Unassembled WGS sequence"/>
</dbReference>
<evidence type="ECO:0000256" key="5">
    <source>
        <dbReference type="ARBA" id="ARBA00022679"/>
    </source>
</evidence>
<dbReference type="Gene3D" id="3.40.1190.20">
    <property type="match status" value="1"/>
</dbReference>
<evidence type="ECO:0000256" key="6">
    <source>
        <dbReference type="ARBA" id="ARBA00022741"/>
    </source>
</evidence>
<dbReference type="RefSeq" id="WP_109686428.1">
    <property type="nucleotide sequence ID" value="NZ_QGDN01000001.1"/>
</dbReference>
<gene>
    <name evidence="12" type="ORF">SAMN04489750_2615</name>
</gene>
<evidence type="ECO:0000259" key="11">
    <source>
        <dbReference type="Pfam" id="PF08543"/>
    </source>
</evidence>
<dbReference type="GO" id="GO:0008972">
    <property type="term" value="F:phosphomethylpyrimidine kinase activity"/>
    <property type="evidence" value="ECO:0007669"/>
    <property type="project" value="UniProtKB-EC"/>
</dbReference>
<dbReference type="GO" id="GO:0005524">
    <property type="term" value="F:ATP binding"/>
    <property type="evidence" value="ECO:0007669"/>
    <property type="project" value="UniProtKB-KW"/>
</dbReference>
<dbReference type="InterPro" id="IPR004399">
    <property type="entry name" value="HMP/HMP-P_kinase_dom"/>
</dbReference>
<reference evidence="13" key="1">
    <citation type="submission" date="2016-10" db="EMBL/GenBank/DDBJ databases">
        <authorList>
            <person name="Varghese N."/>
            <person name="Submissions S."/>
        </authorList>
    </citation>
    <scope>NUCLEOTIDE SEQUENCE [LARGE SCALE GENOMIC DNA]</scope>
    <source>
        <strain evidence="13">DSM 22951</strain>
    </source>
</reference>
<keyword evidence="13" id="KW-1185">Reference proteome</keyword>
<evidence type="ECO:0000256" key="7">
    <source>
        <dbReference type="ARBA" id="ARBA00022777"/>
    </source>
</evidence>
<keyword evidence="6" id="KW-0547">Nucleotide-binding</keyword>
<keyword evidence="9" id="KW-0784">Thiamine biosynthesis</keyword>
<dbReference type="GO" id="GO:0009228">
    <property type="term" value="P:thiamine biosynthetic process"/>
    <property type="evidence" value="ECO:0007669"/>
    <property type="project" value="UniProtKB-KW"/>
</dbReference>
<dbReference type="InterPro" id="IPR016084">
    <property type="entry name" value="Haem_Oase-like_multi-hlx"/>
</dbReference>
<evidence type="ECO:0000256" key="9">
    <source>
        <dbReference type="ARBA" id="ARBA00022977"/>
    </source>
</evidence>
<dbReference type="SUPFAM" id="SSF53613">
    <property type="entry name" value="Ribokinase-like"/>
    <property type="match status" value="1"/>
</dbReference>
<dbReference type="Pfam" id="PF03070">
    <property type="entry name" value="TENA_THI-4"/>
    <property type="match status" value="1"/>
</dbReference>
<dbReference type="InterPro" id="IPR004305">
    <property type="entry name" value="Thiaminase-2/PQQC"/>
</dbReference>
<dbReference type="CDD" id="cd19365">
    <property type="entry name" value="TenA_C-like"/>
    <property type="match status" value="1"/>
</dbReference>
<dbReference type="GO" id="GO:0009229">
    <property type="term" value="P:thiamine diphosphate biosynthetic process"/>
    <property type="evidence" value="ECO:0007669"/>
    <property type="project" value="UniProtKB-UniPathway"/>
</dbReference>
<comment type="catalytic activity">
    <reaction evidence="2">
        <text>4-amino-2-methyl-5-(phosphooxymethyl)pyrimidine + ATP = 4-amino-2-methyl-5-(diphosphooxymethyl)pyrimidine + ADP</text>
        <dbReference type="Rhea" id="RHEA:19893"/>
        <dbReference type="ChEBI" id="CHEBI:30616"/>
        <dbReference type="ChEBI" id="CHEBI:57841"/>
        <dbReference type="ChEBI" id="CHEBI:58354"/>
        <dbReference type="ChEBI" id="CHEBI:456216"/>
        <dbReference type="EC" id="2.7.4.7"/>
    </reaction>
</comment>
<dbReference type="GO" id="GO:0008902">
    <property type="term" value="F:hydroxymethylpyrimidine kinase activity"/>
    <property type="evidence" value="ECO:0007669"/>
    <property type="project" value="UniProtKB-EC"/>
</dbReference>
<name>A0A2Y8ZTE7_9MICO</name>
<evidence type="ECO:0000256" key="2">
    <source>
        <dbReference type="ARBA" id="ARBA00000565"/>
    </source>
</evidence>
<sequence>MTAIPRVLSIAGTDPTGGAGLQADLKSIGALGGYGMGVVTALVAQNTCGVRAVHVPPVSFLAEQLDAVSDDVTIDAVKLGMLHSAPLIEVIAAWLARVRPPVVVLDPVMVATSGDRLLDAEAEDAVRRLCNLADLVTPNLPELAVLVEQEPASTWADAIDQARFLASSSDTTVLLKGGHLTGDGACPDAIVTTDGVHEVLGRRVTTTNTHGTGCSLSSAMATLAASGLSWSSALDRAKEWLTGALENGAALDVGHGHGPVDHFHELRSQPAGFDSWTESRWAATAPIRAAVDACAFVVTLGDGTLDRDQFHWYLAQDAYYLGEYSHLLARASTLAPTREEQVFWARGAAAALEEEAALHRSHVGDGPVAASATTLAYVGHLHATSGEYAELVAALLPCYWLYADVGERLRALDHEGHAFHDWLGTYGDPAFAQAARQATAIVERAAQEAPAAVRQRMVDAFDRSMAHELAFFEAPLNQAPTAEKVLTAHH</sequence>
<dbReference type="OrthoDB" id="34166at2"/>
<dbReference type="Pfam" id="PF08543">
    <property type="entry name" value="Phos_pyr_kin"/>
    <property type="match status" value="1"/>
</dbReference>
<dbReference type="SUPFAM" id="SSF48613">
    <property type="entry name" value="Heme oxygenase-like"/>
    <property type="match status" value="1"/>
</dbReference>
<protein>
    <submittedName>
        <fullName evidence="12">Hydroxymethylpyrimidine/phosphomethylpyrimidine kinase</fullName>
    </submittedName>
</protein>
<dbReference type="NCBIfam" id="TIGR00097">
    <property type="entry name" value="HMP-P_kinase"/>
    <property type="match status" value="1"/>
</dbReference>
<keyword evidence="7 12" id="KW-0418">Kinase</keyword>
<organism evidence="12 13">
    <name type="scientific">Branchiibius hedensis</name>
    <dbReference type="NCBI Taxonomy" id="672460"/>
    <lineage>
        <taxon>Bacteria</taxon>
        <taxon>Bacillati</taxon>
        <taxon>Actinomycetota</taxon>
        <taxon>Actinomycetes</taxon>
        <taxon>Micrococcales</taxon>
        <taxon>Dermacoccaceae</taxon>
        <taxon>Branchiibius</taxon>
    </lineage>
</organism>
<dbReference type="PANTHER" id="PTHR20858:SF17">
    <property type="entry name" value="HYDROXYMETHYLPYRIMIDINE_PHOSPHOMETHYLPYRIMIDINE KINASE THI20-RELATED"/>
    <property type="match status" value="1"/>
</dbReference>
<proteinExistence type="predicted"/>
<comment type="catalytic activity">
    <reaction evidence="1">
        <text>4-amino-5-hydroxymethyl-2-methylpyrimidine + ATP = 4-amino-2-methyl-5-(phosphooxymethyl)pyrimidine + ADP + H(+)</text>
        <dbReference type="Rhea" id="RHEA:23096"/>
        <dbReference type="ChEBI" id="CHEBI:15378"/>
        <dbReference type="ChEBI" id="CHEBI:16892"/>
        <dbReference type="ChEBI" id="CHEBI:30616"/>
        <dbReference type="ChEBI" id="CHEBI:58354"/>
        <dbReference type="ChEBI" id="CHEBI:456216"/>
        <dbReference type="EC" id="2.7.1.49"/>
    </reaction>
</comment>
<comment type="pathway">
    <text evidence="4">Cofactor biosynthesis; thiamine diphosphate biosynthesis; 4-amino-2-methyl-5-diphosphomethylpyrimidine from 5-amino-1-(5-phospho-D-ribosyl)imidazole: step 3/3.</text>
</comment>
<dbReference type="PANTHER" id="PTHR20858">
    <property type="entry name" value="PHOSPHOMETHYLPYRIMIDINE KINASE"/>
    <property type="match status" value="1"/>
</dbReference>
<dbReference type="EMBL" id="UESZ01000001">
    <property type="protein sequence ID" value="SSA35264.1"/>
    <property type="molecule type" value="Genomic_DNA"/>
</dbReference>
<dbReference type="CDD" id="cd01169">
    <property type="entry name" value="HMPP_kinase"/>
    <property type="match status" value="1"/>
</dbReference>
<evidence type="ECO:0000256" key="1">
    <source>
        <dbReference type="ARBA" id="ARBA00000151"/>
    </source>
</evidence>
<dbReference type="UniPathway" id="UPA00060">
    <property type="reaction ID" value="UER00138"/>
</dbReference>
<dbReference type="InterPro" id="IPR029056">
    <property type="entry name" value="Ribokinase-like"/>
</dbReference>